<evidence type="ECO:0000313" key="6">
    <source>
        <dbReference type="Proteomes" id="UP000249334"/>
    </source>
</evidence>
<dbReference type="InterPro" id="IPR009057">
    <property type="entry name" value="Homeodomain-like_sf"/>
</dbReference>
<reference evidence="5 6" key="1">
    <citation type="submission" date="2018-03" db="EMBL/GenBank/DDBJ databases">
        <title>Genomic framework for the identification of Micromonospora saelicesensis and Micromonospora noduli.</title>
        <authorList>
            <person name="Riesco R."/>
            <person name="Trujillo M.E."/>
        </authorList>
    </citation>
    <scope>NUCLEOTIDE SEQUENCE [LARGE SCALE GENOMIC DNA]</scope>
    <source>
        <strain evidence="5 6">GAR05</strain>
    </source>
</reference>
<feature type="region of interest" description="Disordered" evidence="3">
    <location>
        <begin position="1"/>
        <end position="41"/>
    </location>
</feature>
<protein>
    <recommendedName>
        <fullName evidence="4">HTH araC/xylS-type domain-containing protein</fullName>
    </recommendedName>
</protein>
<dbReference type="Gene3D" id="1.10.10.60">
    <property type="entry name" value="Homeodomain-like"/>
    <property type="match status" value="1"/>
</dbReference>
<dbReference type="EMBL" id="PXXW01000024">
    <property type="protein sequence ID" value="RAN98317.1"/>
    <property type="molecule type" value="Genomic_DNA"/>
</dbReference>
<evidence type="ECO:0000256" key="3">
    <source>
        <dbReference type="SAM" id="MobiDB-lite"/>
    </source>
</evidence>
<feature type="domain" description="HTH araC/xylS-type" evidence="4">
    <location>
        <begin position="1"/>
        <end position="29"/>
    </location>
</feature>
<evidence type="ECO:0000256" key="2">
    <source>
        <dbReference type="ARBA" id="ARBA00023163"/>
    </source>
</evidence>
<keyword evidence="1" id="KW-0805">Transcription regulation</keyword>
<organism evidence="5 6">
    <name type="scientific">Micromonospora saelicesensis</name>
    <dbReference type="NCBI Taxonomy" id="285676"/>
    <lineage>
        <taxon>Bacteria</taxon>
        <taxon>Bacillati</taxon>
        <taxon>Actinomycetota</taxon>
        <taxon>Actinomycetes</taxon>
        <taxon>Micromonosporales</taxon>
        <taxon>Micromonosporaceae</taxon>
        <taxon>Micromonospora</taxon>
    </lineage>
</organism>
<dbReference type="Proteomes" id="UP000249334">
    <property type="component" value="Unassembled WGS sequence"/>
</dbReference>
<dbReference type="InterPro" id="IPR018060">
    <property type="entry name" value="HTH_AraC"/>
</dbReference>
<accession>A0ABX9CHY1</accession>
<gene>
    <name evidence="5" type="ORF">GAR05_03054</name>
</gene>
<dbReference type="PROSITE" id="PS01124">
    <property type="entry name" value="HTH_ARAC_FAMILY_2"/>
    <property type="match status" value="1"/>
</dbReference>
<evidence type="ECO:0000256" key="1">
    <source>
        <dbReference type="ARBA" id="ARBA00023015"/>
    </source>
</evidence>
<evidence type="ECO:0000313" key="5">
    <source>
        <dbReference type="EMBL" id="RAN98317.1"/>
    </source>
</evidence>
<comment type="caution">
    <text evidence="5">The sequence shown here is derived from an EMBL/GenBank/DDBJ whole genome shotgun (WGS) entry which is preliminary data.</text>
</comment>
<sequence>MSVGYDSPSQFSREYRRMFGTPPSKDTQLRTPPAELLTALP</sequence>
<keyword evidence="6" id="KW-1185">Reference proteome</keyword>
<proteinExistence type="predicted"/>
<name>A0ABX9CHY1_9ACTN</name>
<keyword evidence="2" id="KW-0804">Transcription</keyword>
<evidence type="ECO:0000259" key="4">
    <source>
        <dbReference type="PROSITE" id="PS01124"/>
    </source>
</evidence>
<dbReference type="SUPFAM" id="SSF46689">
    <property type="entry name" value="Homeodomain-like"/>
    <property type="match status" value="1"/>
</dbReference>